<protein>
    <submittedName>
        <fullName evidence="2">Enoyl-CoA hydratase</fullName>
    </submittedName>
</protein>
<dbReference type="SUPFAM" id="SSF52096">
    <property type="entry name" value="ClpP/crotonase"/>
    <property type="match status" value="1"/>
</dbReference>
<comment type="similarity">
    <text evidence="1">Belongs to the enoyl-CoA hydratase/isomerase family.</text>
</comment>
<keyword evidence="3" id="KW-1185">Reference proteome</keyword>
<evidence type="ECO:0000313" key="2">
    <source>
        <dbReference type="EMBL" id="KRR09216.1"/>
    </source>
</evidence>
<name>A0A0R3LWY3_9BRAD</name>
<dbReference type="EMBL" id="LLXX01000067">
    <property type="protein sequence ID" value="KRR09216.1"/>
    <property type="molecule type" value="Genomic_DNA"/>
</dbReference>
<dbReference type="PANTHER" id="PTHR43459">
    <property type="entry name" value="ENOYL-COA HYDRATASE"/>
    <property type="match status" value="1"/>
</dbReference>
<accession>A0A0R3LWY3</accession>
<comment type="caution">
    <text evidence="2">The sequence shown here is derived from an EMBL/GenBank/DDBJ whole genome shotgun (WGS) entry which is preliminary data.</text>
</comment>
<dbReference type="GO" id="GO:0003824">
    <property type="term" value="F:catalytic activity"/>
    <property type="evidence" value="ECO:0007669"/>
    <property type="project" value="UniProtKB-ARBA"/>
</dbReference>
<gene>
    <name evidence="2" type="ORF">CP49_09555</name>
</gene>
<evidence type="ECO:0000313" key="3">
    <source>
        <dbReference type="Proteomes" id="UP000051913"/>
    </source>
</evidence>
<dbReference type="Gene3D" id="1.10.12.10">
    <property type="entry name" value="Lyase 2-enoyl-coa Hydratase, Chain A, domain 2"/>
    <property type="match status" value="1"/>
</dbReference>
<dbReference type="CDD" id="cd06558">
    <property type="entry name" value="crotonase-like"/>
    <property type="match status" value="1"/>
</dbReference>
<sequence length="273" mass="28931">MTDGSISIDTGTDELLCAIRDRVAVITLNRPEARNSLSDHLTPALRRMIKRNGDDPDVGALLITGAGSAFCSGGDVKGMGGNSAAPAMSFSDKVARLRERQRTLTGVLVSVRKPTIAALPGPAAGAGLAIALACDIRIAAESTIMTTGYARIALTGDYGISWLLTRLAGTARARELMFLSERIDARRCEALGLVNRVVPDSELQTEAFALARTLANGPASAYASIKDNLDLALSADFLTSLDHEAERMVAAGSTTQHAEAVRAFIEKRTPMYR</sequence>
<organism evidence="2 3">
    <name type="scientific">Bradyrhizobium valentinum</name>
    <dbReference type="NCBI Taxonomy" id="1518501"/>
    <lineage>
        <taxon>Bacteria</taxon>
        <taxon>Pseudomonadati</taxon>
        <taxon>Pseudomonadota</taxon>
        <taxon>Alphaproteobacteria</taxon>
        <taxon>Hyphomicrobiales</taxon>
        <taxon>Nitrobacteraceae</taxon>
        <taxon>Bradyrhizobium</taxon>
    </lineage>
</organism>
<dbReference type="InterPro" id="IPR014748">
    <property type="entry name" value="Enoyl-CoA_hydra_C"/>
</dbReference>
<dbReference type="OrthoDB" id="9777711at2"/>
<dbReference type="InterPro" id="IPR001753">
    <property type="entry name" value="Enoyl-CoA_hydra/iso"/>
</dbReference>
<reference evidence="2 3" key="1">
    <citation type="submission" date="2014-03" db="EMBL/GenBank/DDBJ databases">
        <title>Bradyrhizobium valentinum sp. nov., isolated from effective nodules of Lupinus mariae-josephae, a lupine endemic of basic-lime soils in Eastern Spain.</title>
        <authorList>
            <person name="Duran D."/>
            <person name="Rey L."/>
            <person name="Navarro A."/>
            <person name="Busquets A."/>
            <person name="Imperial J."/>
            <person name="Ruiz-Argueso T."/>
        </authorList>
    </citation>
    <scope>NUCLEOTIDE SEQUENCE [LARGE SCALE GENOMIC DNA]</scope>
    <source>
        <strain evidence="2 3">LmjM3</strain>
    </source>
</reference>
<proteinExistence type="inferred from homology"/>
<dbReference type="PANTHER" id="PTHR43459:SF1">
    <property type="entry name" value="EG:BACN32G11.4 PROTEIN"/>
    <property type="match status" value="1"/>
</dbReference>
<dbReference type="RefSeq" id="WP_057850353.1">
    <property type="nucleotide sequence ID" value="NZ_LLXX01000067.1"/>
</dbReference>
<dbReference type="InterPro" id="IPR029045">
    <property type="entry name" value="ClpP/crotonase-like_dom_sf"/>
</dbReference>
<dbReference type="Gene3D" id="3.90.226.10">
    <property type="entry name" value="2-enoyl-CoA Hydratase, Chain A, domain 1"/>
    <property type="match status" value="1"/>
</dbReference>
<dbReference type="STRING" id="1518501.CQ10_05870"/>
<dbReference type="AlphaFoldDB" id="A0A0R3LWY3"/>
<dbReference type="Pfam" id="PF00378">
    <property type="entry name" value="ECH_1"/>
    <property type="match status" value="1"/>
</dbReference>
<dbReference type="Proteomes" id="UP000051913">
    <property type="component" value="Unassembled WGS sequence"/>
</dbReference>
<evidence type="ECO:0000256" key="1">
    <source>
        <dbReference type="ARBA" id="ARBA00005254"/>
    </source>
</evidence>